<feature type="domain" description="Ig-like" evidence="3">
    <location>
        <begin position="148"/>
        <end position="249"/>
    </location>
</feature>
<name>A0AAW0U3I8_SCYPA</name>
<feature type="compositionally biased region" description="Basic and acidic residues" evidence="1">
    <location>
        <begin position="1"/>
        <end position="13"/>
    </location>
</feature>
<evidence type="ECO:0000256" key="1">
    <source>
        <dbReference type="SAM" id="MobiDB-lite"/>
    </source>
</evidence>
<dbReference type="PANTHER" id="PTHR23278">
    <property type="entry name" value="SIDESTEP PROTEIN"/>
    <property type="match status" value="1"/>
</dbReference>
<dbReference type="SMART" id="SM00408">
    <property type="entry name" value="IGc2"/>
    <property type="match status" value="2"/>
</dbReference>
<keyword evidence="2" id="KW-0472">Membrane</keyword>
<feature type="region of interest" description="Disordered" evidence="1">
    <location>
        <begin position="1"/>
        <end position="27"/>
    </location>
</feature>
<evidence type="ECO:0000313" key="4">
    <source>
        <dbReference type="EMBL" id="KAK8394336.1"/>
    </source>
</evidence>
<keyword evidence="2" id="KW-0812">Transmembrane</keyword>
<evidence type="ECO:0000256" key="2">
    <source>
        <dbReference type="SAM" id="Phobius"/>
    </source>
</evidence>
<feature type="domain" description="Ig-like" evidence="3">
    <location>
        <begin position="454"/>
        <end position="546"/>
    </location>
</feature>
<dbReference type="EMBL" id="JARAKH010000019">
    <property type="protein sequence ID" value="KAK8394336.1"/>
    <property type="molecule type" value="Genomic_DNA"/>
</dbReference>
<proteinExistence type="predicted"/>
<dbReference type="InterPro" id="IPR003599">
    <property type="entry name" value="Ig_sub"/>
</dbReference>
<dbReference type="PANTHER" id="PTHR23278:SF19">
    <property type="entry name" value="OBSCURIN"/>
    <property type="match status" value="1"/>
</dbReference>
<keyword evidence="5" id="KW-1185">Reference proteome</keyword>
<feature type="region of interest" description="Disordered" evidence="1">
    <location>
        <begin position="775"/>
        <end position="809"/>
    </location>
</feature>
<dbReference type="AlphaFoldDB" id="A0AAW0U3I8"/>
<feature type="domain" description="Ig-like" evidence="3">
    <location>
        <begin position="256"/>
        <end position="346"/>
    </location>
</feature>
<dbReference type="PROSITE" id="PS50835">
    <property type="entry name" value="IG_LIKE"/>
    <property type="match status" value="5"/>
</dbReference>
<dbReference type="InterPro" id="IPR013783">
    <property type="entry name" value="Ig-like_fold"/>
</dbReference>
<keyword evidence="2" id="KW-1133">Transmembrane helix</keyword>
<dbReference type="SMART" id="SM00409">
    <property type="entry name" value="IG"/>
    <property type="match status" value="4"/>
</dbReference>
<protein>
    <recommendedName>
        <fullName evidence="3">Ig-like domain-containing protein</fullName>
    </recommendedName>
</protein>
<sequence length="829" mass="91665">MEESLRVQEKKVEEEEEEEEEKRGVNREKCTASTVVEQVEVVVGGDLELPCDVIPPIDDRMAVILWYRDNHPDAMYTYDARNTSLGYLQHNPRDQALARRTHFYPQPPARMIVSSATLQDAGRYECRVDFMRAPSKTTIIEVTVVEPPSMIRVALHTGKTVTFTVTADEGSPLRLSCIVNGGRPRPRVWWTLHNKTHEFVVDETYEAIDGERTQNDLMLPRLTPDHHMTRLACHASNTNVTGPITSRITLLLNMAPQRVRITGLEQPLLAGKSYQVGCETFGSRPAPILTWTIKRPDRLEEMLATEDLSKKNVSRTFHELEVNWTDHGATLRCTAASPALLERTVTNSSTFDVNFAPRLHLMLGRMLQPDGIKEGMDVYFHCSVKANPKVYKITWYHNDEEVQHNSAAGVLVSDDHLVLQGITRRWSGAYVCKASNVVGDAASNTLTIPVQYSPICSSASTTVYRAALGEEILIPCRVLSHPPNVTFSWTFMNALTEHERVPGDRVTWKGLVSRLRYLPEKPQDYGTLHCWASNNVGNQESPCIFSVKPAGVPSPPLNCTVSNQTWESVEVTCGDSGASLGHHRGHSYGYSNPELNEVVPANHPAELLQDSDKPRYLLTVKERLTHAVTHNLTGERGVFSVTGLTAGLDYVISVVRYNSHGRSSNVTLEAFTLRTAENRMREELEGGESALLGVVLGVMGVVLLLAVGAIAITLRSRSRPRPASPANKTRIPPGEASESGTLDHPDLLEAESHVPTAGPYRSAEVTQALLSPARTLDDEVSVTPASVSPTGHLEYLPCEGSESVSPSVRSHPRLYVRAEGHTGQQESFL</sequence>
<dbReference type="InterPro" id="IPR007110">
    <property type="entry name" value="Ig-like_dom"/>
</dbReference>
<dbReference type="Proteomes" id="UP001487740">
    <property type="component" value="Unassembled WGS sequence"/>
</dbReference>
<evidence type="ECO:0000313" key="5">
    <source>
        <dbReference type="Proteomes" id="UP001487740"/>
    </source>
</evidence>
<accession>A0AAW0U3I8</accession>
<feature type="domain" description="Ig-like" evidence="3">
    <location>
        <begin position="357"/>
        <end position="447"/>
    </location>
</feature>
<dbReference type="SUPFAM" id="SSF48726">
    <property type="entry name" value="Immunoglobulin"/>
    <property type="match status" value="4"/>
</dbReference>
<feature type="domain" description="Ig-like" evidence="3">
    <location>
        <begin position="28"/>
        <end position="143"/>
    </location>
</feature>
<dbReference type="Gene3D" id="2.60.40.10">
    <property type="entry name" value="Immunoglobulins"/>
    <property type="match status" value="6"/>
</dbReference>
<gene>
    <name evidence="4" type="ORF">O3P69_006501</name>
</gene>
<dbReference type="InterPro" id="IPR003598">
    <property type="entry name" value="Ig_sub2"/>
</dbReference>
<dbReference type="CDD" id="cd00096">
    <property type="entry name" value="Ig"/>
    <property type="match status" value="1"/>
</dbReference>
<evidence type="ECO:0000259" key="3">
    <source>
        <dbReference type="PROSITE" id="PS50835"/>
    </source>
</evidence>
<feature type="region of interest" description="Disordered" evidence="1">
    <location>
        <begin position="717"/>
        <end position="743"/>
    </location>
</feature>
<organism evidence="4 5">
    <name type="scientific">Scylla paramamosain</name>
    <name type="common">Mud crab</name>
    <dbReference type="NCBI Taxonomy" id="85552"/>
    <lineage>
        <taxon>Eukaryota</taxon>
        <taxon>Metazoa</taxon>
        <taxon>Ecdysozoa</taxon>
        <taxon>Arthropoda</taxon>
        <taxon>Crustacea</taxon>
        <taxon>Multicrustacea</taxon>
        <taxon>Malacostraca</taxon>
        <taxon>Eumalacostraca</taxon>
        <taxon>Eucarida</taxon>
        <taxon>Decapoda</taxon>
        <taxon>Pleocyemata</taxon>
        <taxon>Brachyura</taxon>
        <taxon>Eubrachyura</taxon>
        <taxon>Portunoidea</taxon>
        <taxon>Portunidae</taxon>
        <taxon>Portuninae</taxon>
        <taxon>Scylla</taxon>
    </lineage>
</organism>
<dbReference type="Pfam" id="PF13927">
    <property type="entry name" value="Ig_3"/>
    <property type="match status" value="1"/>
</dbReference>
<feature type="transmembrane region" description="Helical" evidence="2">
    <location>
        <begin position="690"/>
        <end position="714"/>
    </location>
</feature>
<reference evidence="4 5" key="1">
    <citation type="submission" date="2023-03" db="EMBL/GenBank/DDBJ databases">
        <title>High-quality genome of Scylla paramamosain provides insights in environmental adaptation.</title>
        <authorList>
            <person name="Zhang L."/>
        </authorList>
    </citation>
    <scope>NUCLEOTIDE SEQUENCE [LARGE SCALE GENOMIC DNA]</scope>
    <source>
        <strain evidence="4">LZ_2023a</strain>
        <tissue evidence="4">Muscle</tissue>
    </source>
</reference>
<dbReference type="InterPro" id="IPR036179">
    <property type="entry name" value="Ig-like_dom_sf"/>
</dbReference>
<comment type="caution">
    <text evidence="4">The sequence shown here is derived from an EMBL/GenBank/DDBJ whole genome shotgun (WGS) entry which is preliminary data.</text>
</comment>